<accession>A0ACD0P2C5</accession>
<name>A0ACD0P2C5_9BASI</name>
<evidence type="ECO:0000313" key="1">
    <source>
        <dbReference type="EMBL" id="PWN52162.1"/>
    </source>
</evidence>
<proteinExistence type="predicted"/>
<reference evidence="1 2" key="1">
    <citation type="journal article" date="2018" name="Mol. Biol. Evol.">
        <title>Broad Genomic Sampling Reveals a Smut Pathogenic Ancestry of the Fungal Clade Ustilaginomycotina.</title>
        <authorList>
            <person name="Kijpornyongpan T."/>
            <person name="Mondo S.J."/>
            <person name="Barry K."/>
            <person name="Sandor L."/>
            <person name="Lee J."/>
            <person name="Lipzen A."/>
            <person name="Pangilinan J."/>
            <person name="LaButti K."/>
            <person name="Hainaut M."/>
            <person name="Henrissat B."/>
            <person name="Grigoriev I.V."/>
            <person name="Spatafora J.W."/>
            <person name="Aime M.C."/>
        </authorList>
    </citation>
    <scope>NUCLEOTIDE SEQUENCE [LARGE SCALE GENOMIC DNA]</scope>
    <source>
        <strain evidence="1 2">SA 807</strain>
    </source>
</reference>
<protein>
    <submittedName>
        <fullName evidence="1">PMT-domain-containing protein</fullName>
    </submittedName>
</protein>
<keyword evidence="2" id="KW-1185">Reference proteome</keyword>
<evidence type="ECO:0000313" key="2">
    <source>
        <dbReference type="Proteomes" id="UP000245626"/>
    </source>
</evidence>
<sequence>MTSLGQTQPSVRSRQTASNSYSNANQQPDPTYAYTPGNTPPAFSNPKFSPSPSSSSHYHAHGPSMALGKAKGGKFGPSPTSGLGLGVNPGTGSSFGSGSVVGATRAEIKIIAALVLIAFLVRFWKIGQPSSVVFDEVHFGGFASKYIKGKFFMDVHPPLAKLLITFSGWAAGFNGGFDFKDIGREYLIGQDTPVPYVAMRSLGALLGVATIPLAYMTIRALSMRATTALVGALLITFENGLVTQSRLILLDSPLIFFTALTIFFWVTFCNEEKRAPFSKSWWAWLSLTGLSLGAVVSSKWVGLFTIATVGVSTIAQLWEHLGDVRQPVRVVARHFVARAICLIVLPVLVYMFTFSIHLALLNRSGDGDSFMSAAFQHTLRGHGMRDTFADVALGSSVSIKHLNTQGGYLHSHVATYPAGSQQQQITLYPHVDENNEWIIVKAPGPHDPAPKLDEKGHPVKSDDETERYKHQPLEFLQHGMEVRLIHKMTDKRLHSHDTHRPPITESDYQNEVTGYGFPGFGGDANDNFHVEIYSGEKTDKVSSKRVRALRSHFRLRHTLTGCYLFSHKIALPEWGFGQQEVTCNKNPTLPNSLWYVETNTHPKLVSGQAEMVNYIRPSFYSKFIELQRVMWETNAGLTERHAYDSRPQSWPLLKRGINFWTKDHRQIYLIGNPFVWWGSTAAVLAYLGARALLMLRAKRGYRDFHDSTIVFYDQTCGFLTLGWALHYFPFFLMNRQLFLHHYFPALYFSVLVFASIFDFASSMLRPRFRLQVAIAVVVIAILAYSKYTPITYASEWTAKGCESARLLKGWDFNCREYPDDVSMFKQYPPGIQTIDTSSRVTGQSQFAPGTTSKIEGMAPLVAEPGRHAFENKPAQAAQSNGILQELGHGHVAEAAGALKHKIEELAQGFKHAQPDAAGGAAPPAPAPVVEQPNGGQQDHIAKQGNPLAPQPGPGPGGAPVQGGAGVPASSQVDTGAGDDAGGAAAKGIEIDPAGLNQDQFEAAILEGTAKAVAEEIKANATPVRKEDPSRPSAQAILNAHADEEAHEAADGIMQGIAKDV</sequence>
<gene>
    <name evidence="1" type="ORF">IE53DRAFT_367446</name>
</gene>
<dbReference type="EMBL" id="KZ819793">
    <property type="protein sequence ID" value="PWN52162.1"/>
    <property type="molecule type" value="Genomic_DNA"/>
</dbReference>
<organism evidence="1 2">
    <name type="scientific">Violaceomyces palustris</name>
    <dbReference type="NCBI Taxonomy" id="1673888"/>
    <lineage>
        <taxon>Eukaryota</taxon>
        <taxon>Fungi</taxon>
        <taxon>Dikarya</taxon>
        <taxon>Basidiomycota</taxon>
        <taxon>Ustilaginomycotina</taxon>
        <taxon>Ustilaginomycetes</taxon>
        <taxon>Violaceomycetales</taxon>
        <taxon>Violaceomycetaceae</taxon>
        <taxon>Violaceomyces</taxon>
    </lineage>
</organism>
<dbReference type="Proteomes" id="UP000245626">
    <property type="component" value="Unassembled WGS sequence"/>
</dbReference>